<sequence>MIACYSSTDKILNHGGLALISPQYFDFAIALTAACDEELNEEKTHERGNKSLQIAKNNIMGDTDIRKKFDNCSCLDEDEMINVKKYHINSVYKTLLKKTVHSRFSFETGQVVKSTMGYFAKGSSKATHRDKLKHLSIAKMKTDGEISQVQVE</sequence>
<gene>
    <name evidence="1" type="ORF">CDEB00056_LOCUS5663</name>
</gene>
<evidence type="ECO:0000313" key="1">
    <source>
        <dbReference type="EMBL" id="CAE0460822.1"/>
    </source>
</evidence>
<dbReference type="AlphaFoldDB" id="A0A7S3V714"/>
<organism evidence="1">
    <name type="scientific">Chaetoceros debilis</name>
    <dbReference type="NCBI Taxonomy" id="122233"/>
    <lineage>
        <taxon>Eukaryota</taxon>
        <taxon>Sar</taxon>
        <taxon>Stramenopiles</taxon>
        <taxon>Ochrophyta</taxon>
        <taxon>Bacillariophyta</taxon>
        <taxon>Coscinodiscophyceae</taxon>
        <taxon>Chaetocerotophycidae</taxon>
        <taxon>Chaetocerotales</taxon>
        <taxon>Chaetocerotaceae</taxon>
        <taxon>Chaetoceros</taxon>
    </lineage>
</organism>
<accession>A0A7S3V714</accession>
<dbReference type="EMBL" id="HBIO01007546">
    <property type="protein sequence ID" value="CAE0460822.1"/>
    <property type="molecule type" value="Transcribed_RNA"/>
</dbReference>
<proteinExistence type="predicted"/>
<name>A0A7S3V714_9STRA</name>
<reference evidence="1" key="1">
    <citation type="submission" date="2021-01" db="EMBL/GenBank/DDBJ databases">
        <authorList>
            <person name="Corre E."/>
            <person name="Pelletier E."/>
            <person name="Niang G."/>
            <person name="Scheremetjew M."/>
            <person name="Finn R."/>
            <person name="Kale V."/>
            <person name="Holt S."/>
            <person name="Cochrane G."/>
            <person name="Meng A."/>
            <person name="Brown T."/>
            <person name="Cohen L."/>
        </authorList>
    </citation>
    <scope>NUCLEOTIDE SEQUENCE</scope>
    <source>
        <strain evidence="1">MM31A-1</strain>
    </source>
</reference>
<protein>
    <submittedName>
        <fullName evidence="1">Uncharacterized protein</fullName>
    </submittedName>
</protein>